<sequence>MSTGLGAARTEEPPRGYTVEIREGEATLDVLVRAGDGGKAASGRVALWDSSATIDQVVTEPAHRRRGLGRLVMGALGSAAAARGATHAVLVASEDGHGLYTALGWAVDTPLTAAHVPENPVAAGQGHP</sequence>
<evidence type="ECO:0000256" key="2">
    <source>
        <dbReference type="ARBA" id="ARBA00023315"/>
    </source>
</evidence>
<dbReference type="Proteomes" id="UP001501116">
    <property type="component" value="Unassembled WGS sequence"/>
</dbReference>
<evidence type="ECO:0000259" key="3">
    <source>
        <dbReference type="PROSITE" id="PS51186"/>
    </source>
</evidence>
<keyword evidence="2" id="KW-0012">Acyltransferase</keyword>
<protein>
    <recommendedName>
        <fullName evidence="3">N-acetyltransferase domain-containing protein</fullName>
    </recommendedName>
</protein>
<evidence type="ECO:0000313" key="5">
    <source>
        <dbReference type="Proteomes" id="UP001501116"/>
    </source>
</evidence>
<dbReference type="PANTHER" id="PTHR43877">
    <property type="entry name" value="AMINOALKYLPHOSPHONATE N-ACETYLTRANSFERASE-RELATED-RELATED"/>
    <property type="match status" value="1"/>
</dbReference>
<reference evidence="5" key="1">
    <citation type="journal article" date="2019" name="Int. J. Syst. Evol. Microbiol.">
        <title>The Global Catalogue of Microorganisms (GCM) 10K type strain sequencing project: providing services to taxonomists for standard genome sequencing and annotation.</title>
        <authorList>
            <consortium name="The Broad Institute Genomics Platform"/>
            <consortium name="The Broad Institute Genome Sequencing Center for Infectious Disease"/>
            <person name="Wu L."/>
            <person name="Ma J."/>
        </authorList>
    </citation>
    <scope>NUCLEOTIDE SEQUENCE [LARGE SCALE GENOMIC DNA]</scope>
    <source>
        <strain evidence="5">JCM 14545</strain>
    </source>
</reference>
<evidence type="ECO:0000313" key="4">
    <source>
        <dbReference type="EMBL" id="GAA1995025.1"/>
    </source>
</evidence>
<comment type="caution">
    <text evidence="4">The sequence shown here is derived from an EMBL/GenBank/DDBJ whole genome shotgun (WGS) entry which is preliminary data.</text>
</comment>
<accession>A0ABP5EBZ7</accession>
<dbReference type="EMBL" id="BAAANN010000092">
    <property type="protein sequence ID" value="GAA1995025.1"/>
    <property type="molecule type" value="Genomic_DNA"/>
</dbReference>
<dbReference type="PROSITE" id="PS51186">
    <property type="entry name" value="GNAT"/>
    <property type="match status" value="1"/>
</dbReference>
<organism evidence="4 5">
    <name type="scientific">Amycolatopsis minnesotensis</name>
    <dbReference type="NCBI Taxonomy" id="337894"/>
    <lineage>
        <taxon>Bacteria</taxon>
        <taxon>Bacillati</taxon>
        <taxon>Actinomycetota</taxon>
        <taxon>Actinomycetes</taxon>
        <taxon>Pseudonocardiales</taxon>
        <taxon>Pseudonocardiaceae</taxon>
        <taxon>Amycolatopsis</taxon>
    </lineage>
</organism>
<keyword evidence="1" id="KW-0808">Transferase</keyword>
<dbReference type="RefSeq" id="WP_344432273.1">
    <property type="nucleotide sequence ID" value="NZ_BAAANN010000092.1"/>
</dbReference>
<gene>
    <name evidence="4" type="ORF">GCM10009754_87870</name>
</gene>
<dbReference type="InterPro" id="IPR000182">
    <property type="entry name" value="GNAT_dom"/>
</dbReference>
<dbReference type="SUPFAM" id="SSF55729">
    <property type="entry name" value="Acyl-CoA N-acyltransferases (Nat)"/>
    <property type="match status" value="1"/>
</dbReference>
<feature type="domain" description="N-acetyltransferase" evidence="3">
    <location>
        <begin position="1"/>
        <end position="122"/>
    </location>
</feature>
<name>A0ABP5EBZ7_9PSEU</name>
<dbReference type="InterPro" id="IPR050832">
    <property type="entry name" value="Bact_Acetyltransf"/>
</dbReference>
<proteinExistence type="predicted"/>
<dbReference type="Pfam" id="PF08445">
    <property type="entry name" value="FR47"/>
    <property type="match status" value="1"/>
</dbReference>
<keyword evidence="5" id="KW-1185">Reference proteome</keyword>
<dbReference type="InterPro" id="IPR013653">
    <property type="entry name" value="GCN5-like_dom"/>
</dbReference>
<dbReference type="Gene3D" id="3.40.630.30">
    <property type="match status" value="1"/>
</dbReference>
<dbReference type="InterPro" id="IPR016181">
    <property type="entry name" value="Acyl_CoA_acyltransferase"/>
</dbReference>
<evidence type="ECO:0000256" key="1">
    <source>
        <dbReference type="ARBA" id="ARBA00022679"/>
    </source>
</evidence>